<dbReference type="PANTHER" id="PTHR35370:SF1">
    <property type="entry name" value="TYPE VI SECRETION SYSTEM COMPONENT TSSF1"/>
    <property type="match status" value="1"/>
</dbReference>
<dbReference type="Pfam" id="PF05947">
    <property type="entry name" value="T6SS_TssF"/>
    <property type="match status" value="1"/>
</dbReference>
<evidence type="ECO:0000313" key="1">
    <source>
        <dbReference type="EMBL" id="PHM28348.1"/>
    </source>
</evidence>
<dbReference type="InterPro" id="IPR010272">
    <property type="entry name" value="T6SS_TssF"/>
</dbReference>
<dbReference type="RefSeq" id="WP_169923031.1">
    <property type="nucleotide sequence ID" value="NZ_CAWNNJ010000119.1"/>
</dbReference>
<protein>
    <submittedName>
        <fullName evidence="1">Type VI secretion system protein VasA</fullName>
    </submittedName>
</protein>
<sequence>MNLFESYFQQERDYLHQLEQLTARDKPHLADSLSNHDPDIERLNEGFSVLNARTRQKIDDAFPEITLPLLQRLQAQSVKGIPATSVVQFDGGTEFDFACTLPRGTEVTTDSGVPFLTSRNCAIEPLVLVSRQLTHQVETTHLILKFQYTGKEDYWPIRPLSLFLSPDTEVADTLMLALCHNFRIAELHHNGQIWPAEPMRFAPQSGTERLVLSPPIAVAGNWAPQMLMESLYLPHVHHFLTLALPTVMCSRLSMTESKEFSITLIFDDVLPLSENQLATAFQLHCVPIVNLERKAQVTLPFIPDTARYPLPLPVGQAILHVTDLALKDEPETERGQHCSFLPISQLNHFARDTGKENWFYALDVTRDALGRLEYALVFYDSHARLMTSPPEREFTCHFVAFDVALSTQPTGAICHADERIPDGLQVKNLTSIASGYPPVTDSRRHWALLSHYSASPFWLHSVEALQQLLQDYDFYPDLNRPAHRDIQRMTAAMLAIQSTPGDRIFRGQPYRCLHIELTLDETAFESAGEQFRFANALYQFLPFCLSQDMRLRMTVTGIPSGTIWCLSPSPLQGYRPIM</sequence>
<dbReference type="PANTHER" id="PTHR35370">
    <property type="entry name" value="CYTOPLASMIC PROTEIN-RELATED-RELATED"/>
    <property type="match status" value="1"/>
</dbReference>
<name>A0A2D0J1X0_XENBU</name>
<gene>
    <name evidence="1" type="ORF">Xbud_01356</name>
</gene>
<accession>A0A2D0J1X0</accession>
<proteinExistence type="predicted"/>
<dbReference type="EMBL" id="NIBS01000005">
    <property type="protein sequence ID" value="PHM28348.1"/>
    <property type="molecule type" value="Genomic_DNA"/>
</dbReference>
<dbReference type="AlphaFoldDB" id="A0A2D0J1X0"/>
<organism evidence="1 2">
    <name type="scientific">Xenorhabdus budapestensis</name>
    <dbReference type="NCBI Taxonomy" id="290110"/>
    <lineage>
        <taxon>Bacteria</taxon>
        <taxon>Pseudomonadati</taxon>
        <taxon>Pseudomonadota</taxon>
        <taxon>Gammaproteobacteria</taxon>
        <taxon>Enterobacterales</taxon>
        <taxon>Morganellaceae</taxon>
        <taxon>Xenorhabdus</taxon>
    </lineage>
</organism>
<reference evidence="1 2" key="1">
    <citation type="journal article" date="2017" name="Nat. Microbiol.">
        <title>Natural product diversity associated with the nematode symbionts Photorhabdus and Xenorhabdus.</title>
        <authorList>
            <person name="Tobias N.J."/>
            <person name="Wolff H."/>
            <person name="Djahanschiri B."/>
            <person name="Grundmann F."/>
            <person name="Kronenwerth M."/>
            <person name="Shi Y.M."/>
            <person name="Simonyi S."/>
            <person name="Grun P."/>
            <person name="Shapiro-Ilan D."/>
            <person name="Pidot S.J."/>
            <person name="Stinear T.P."/>
            <person name="Ebersberger I."/>
            <person name="Bode H.B."/>
        </authorList>
    </citation>
    <scope>NUCLEOTIDE SEQUENCE [LARGE SCALE GENOMIC DNA]</scope>
    <source>
        <strain evidence="1 2">DSM 16342</strain>
    </source>
</reference>
<comment type="caution">
    <text evidence="1">The sequence shown here is derived from an EMBL/GenBank/DDBJ whole genome shotgun (WGS) entry which is preliminary data.</text>
</comment>
<evidence type="ECO:0000313" key="2">
    <source>
        <dbReference type="Proteomes" id="UP000225833"/>
    </source>
</evidence>
<dbReference type="Proteomes" id="UP000225833">
    <property type="component" value="Unassembled WGS sequence"/>
</dbReference>